<evidence type="ECO:0000313" key="2">
    <source>
        <dbReference type="EMBL" id="KAJ6801045.1"/>
    </source>
</evidence>
<evidence type="ECO:0000313" key="3">
    <source>
        <dbReference type="EMBL" id="KAJ6841133.1"/>
    </source>
</evidence>
<proteinExistence type="predicted"/>
<evidence type="ECO:0000313" key="5">
    <source>
        <dbReference type="Proteomes" id="UP001140949"/>
    </source>
</evidence>
<evidence type="ECO:0000313" key="4">
    <source>
        <dbReference type="EMBL" id="KAJ6841134.1"/>
    </source>
</evidence>
<protein>
    <submittedName>
        <fullName evidence="4">Uncharacterized protein</fullName>
    </submittedName>
</protein>
<dbReference type="EMBL" id="JANAVB010038419">
    <property type="protein sequence ID" value="KAJ6801045.1"/>
    <property type="molecule type" value="Genomic_DNA"/>
</dbReference>
<evidence type="ECO:0000256" key="1">
    <source>
        <dbReference type="SAM" id="MobiDB-lite"/>
    </source>
</evidence>
<dbReference type="Proteomes" id="UP001140949">
    <property type="component" value="Unassembled WGS sequence"/>
</dbReference>
<reference evidence="4" key="2">
    <citation type="submission" date="2023-04" db="EMBL/GenBank/DDBJ databases">
        <authorList>
            <person name="Bruccoleri R.E."/>
            <person name="Oakeley E.J."/>
            <person name="Faust A.-M."/>
            <person name="Dessus-Babus S."/>
            <person name="Altorfer M."/>
            <person name="Burckhardt D."/>
            <person name="Oertli M."/>
            <person name="Naumann U."/>
            <person name="Petersen F."/>
            <person name="Wong J."/>
        </authorList>
    </citation>
    <scope>NUCLEOTIDE SEQUENCE</scope>
    <source>
        <strain evidence="4">GSM-AAB239-AS_SAM_17_03QT</strain>
        <tissue evidence="4">Leaf</tissue>
    </source>
</reference>
<gene>
    <name evidence="2" type="ORF">M6B38_199515</name>
    <name evidence="3" type="ORF">M6B38_307475</name>
    <name evidence="4" type="ORF">M6B38_307480</name>
</gene>
<accession>A0AAX6HKR7</accession>
<dbReference type="EMBL" id="JANAVB010008800">
    <property type="protein sequence ID" value="KAJ6841133.1"/>
    <property type="molecule type" value="Genomic_DNA"/>
</dbReference>
<dbReference type="EMBL" id="JANAVB010008800">
    <property type="protein sequence ID" value="KAJ6841134.1"/>
    <property type="molecule type" value="Genomic_DNA"/>
</dbReference>
<sequence length="87" mass="9476">MRARSAETRCCAGARRAHQRPTRGRGSGHGAARRTRWHGSGIRGTRGLLTADAAKGLLRRGGLGVEAERFGKRRRAGSRDSVGWPRE</sequence>
<dbReference type="AlphaFoldDB" id="A0AAX6HKR7"/>
<keyword evidence="5" id="KW-1185">Reference proteome</keyword>
<comment type="caution">
    <text evidence="4">The sequence shown here is derived from an EMBL/GenBank/DDBJ whole genome shotgun (WGS) entry which is preliminary data.</text>
</comment>
<feature type="region of interest" description="Disordered" evidence="1">
    <location>
        <begin position="1"/>
        <end position="43"/>
    </location>
</feature>
<name>A0AAX6HKR7_IRIPA</name>
<organism evidence="4 5">
    <name type="scientific">Iris pallida</name>
    <name type="common">Sweet iris</name>
    <dbReference type="NCBI Taxonomy" id="29817"/>
    <lineage>
        <taxon>Eukaryota</taxon>
        <taxon>Viridiplantae</taxon>
        <taxon>Streptophyta</taxon>
        <taxon>Embryophyta</taxon>
        <taxon>Tracheophyta</taxon>
        <taxon>Spermatophyta</taxon>
        <taxon>Magnoliopsida</taxon>
        <taxon>Liliopsida</taxon>
        <taxon>Asparagales</taxon>
        <taxon>Iridaceae</taxon>
        <taxon>Iridoideae</taxon>
        <taxon>Irideae</taxon>
        <taxon>Iris</taxon>
    </lineage>
</organism>
<reference evidence="4" key="1">
    <citation type="journal article" date="2023" name="GigaByte">
        <title>Genome assembly of the bearded iris, Iris pallida Lam.</title>
        <authorList>
            <person name="Bruccoleri R.E."/>
            <person name="Oakeley E.J."/>
            <person name="Faust A.M.E."/>
            <person name="Altorfer M."/>
            <person name="Dessus-Babus S."/>
            <person name="Burckhardt D."/>
            <person name="Oertli M."/>
            <person name="Naumann U."/>
            <person name="Petersen F."/>
            <person name="Wong J."/>
        </authorList>
    </citation>
    <scope>NUCLEOTIDE SEQUENCE</scope>
    <source>
        <strain evidence="4">GSM-AAB239-AS_SAM_17_03QT</strain>
    </source>
</reference>
<feature type="region of interest" description="Disordered" evidence="1">
    <location>
        <begin position="67"/>
        <end position="87"/>
    </location>
</feature>